<dbReference type="InterPro" id="IPR006626">
    <property type="entry name" value="PbH1"/>
</dbReference>
<feature type="domain" description="Filamentous haemagglutinin FhaB/tRNA nuclease CdiA-like TPS" evidence="5">
    <location>
        <begin position="36"/>
        <end position="148"/>
    </location>
</feature>
<dbReference type="PANTHER" id="PTHR12338">
    <property type="entry name" value="AUTOTRANSPORTER"/>
    <property type="match status" value="1"/>
</dbReference>
<dbReference type="InterPro" id="IPR012334">
    <property type="entry name" value="Pectin_lyas_fold"/>
</dbReference>
<evidence type="ECO:0000313" key="7">
    <source>
        <dbReference type="Proteomes" id="UP001321520"/>
    </source>
</evidence>
<keyword evidence="2" id="KW-0964">Secreted</keyword>
<gene>
    <name evidence="6" type="ORF">M8T91_16815</name>
</gene>
<dbReference type="SMART" id="SM00710">
    <property type="entry name" value="PbH1"/>
    <property type="match status" value="12"/>
</dbReference>
<comment type="subcellular location">
    <subcellularLocation>
        <location evidence="1">Secreted</location>
    </subcellularLocation>
</comment>
<reference evidence="6 7" key="1">
    <citation type="submission" date="2022-05" db="EMBL/GenBank/DDBJ databases">
        <title>Microbulbifer sp. nov., isolated from sponge.</title>
        <authorList>
            <person name="Gao L."/>
        </authorList>
    </citation>
    <scope>NUCLEOTIDE SEQUENCE [LARGE SCALE GENOMIC DNA]</scope>
    <source>
        <strain evidence="6 7">MI-G</strain>
    </source>
</reference>
<keyword evidence="3 4" id="KW-0732">Signal</keyword>
<sequence>MNIKINKPELKKISRGIKLSRVACAGILASLVSPLLHAGPEGGVVTGGSGTIDVNGTTTTIDQVTDLLSIDWDSFNLSEEELVKFLQPNASSIVLNRILDQNPSTIRGALESNGHVILVNPRGVLFTESATVNVGALTASGLDMAPEDFINGDFTFKGESGSAGYVINKGVINAASAVLVGKQVTNTSTGLIQADLVSLAAADEAFLTFDTDGLIGLKVTKEVMENELGVDSAVLNTGTINGAQVLMEASVSEGLFTAAVNNEGSIHARGIDNSGGKIRLFGSGSGVVNSGSLEASGTTGGEVVMEGNTAEHSGIITVQGQSGNGGQVMVLGDEVLVSGTIDARGFVSGGKVLVGGDFHGDNPDVRNAQTTRLTAEAEINVSGRGNGNGGEVIVWADSSTYIAGSIRAESGESGGDGGLIETSGKQYLYLDEDALFISTISHGSGDTGDWLLDPGWMEIAEACSVNCISNASISTYLENTNIEISVTDANTASGPDGDVSPGSGADFSEGILVSGSLAWSSANTLTLSSFSGIQISETGSISAGNGILVANSGGSFVNLGSINVADFSLTVGINPFDTSQISGTNNVLGNILVSNAGSVTAGSGSDKFTLSADADSVWVDGDYAFTTNNIAFTGIEALDLGGGEDIVTGIDGTSWLLTGNNKEARNSGILFSEVETLTATSANLLGTANDDAFALNAGGGVEAYQMTFSGLTAVQGRGGSDSVIGADGADWLLTGNNKEAHNSGILFSDVETLTATSANLLGTADSDTFTLGAGGEVTTYEMTFTDLTAVQGRGGSDSLDALAYSAGLELTGSDNQLLAGGLTFEGIFSATTALLTGSSGDDLFTITGTNALNTANIDFSGLNTVNAGLGSDSLVVLDLVSLTGNSQEAVTSGIHFSEIDSVTGGSLVGSDDADIFSVTGLNALIANDIAFSNISSVDAAGGIDTVNGIGGADWLLTGNNKEARNSGILFSDVETLTATSANLLGTANDDAFALNAGGGVEVYEMTFSGLTAVQGRGGSDSLNALAYIDGLELTGSDNQLLAGGLTFEGIFSATTALLTGSSGDDLFTITGTNSLNTANINFSEVNTVNAGLGSDSLVVLDLVSLTGNSQEAVTSGIRFSEINSVTGGSLVGSDDADIFSVTGLNALIANDIAFSNISSVDAAGGIDTVNGIGGADWLLTGNNKEASNSGILFSEVETLTATSANLLGTANDDAFALNAGGGVEAYQMTFSGLTAVQGRGGSDSLDALAYSAGLELTGSDNQLLAGGLTFEGIFSATTALLTGSSGDDLFTITGTNTLNAANINFSEVDTVNAGLGSDSLVVLDLVSLTGNSQEAVTSGIRFSEINSVTGGSLVGSDDADIFSVTGLNALIANDIAFSNISSVDAAGGIDTVNGIGGADWLLTGNNKEASNSGILFSEVETLTATSANLLGTADSDTFTLGAGGEVTTYEMTFTGLTAVQGRGGSDSLDALAYSAGLELTGSDNQLLAGGLTFEGIFSATTVLLTGSSGDDLFTITGTNALNTANIDFSGLNTVNAGLGSDSLVVLDLVSLTGNSQEAVTSGIHFSEIDSVTGGSLVGSDDADIFSVTGLNALIANDIAFSNISSVDAAGGIDTVNGIGGADWLLTGNNKEARNSGILFSDVETLTATSANLLGTANDDAFALNAGGGVEVYEMTFSGLTAVQGRGGSDSLNALAYIDGLELTGSDNQLLAGGLTFEGIFSATTALLTGSSGDDQFTITGTNSLNAANIDFSGLNNVNAGLGSNSLVALDLVSLTGNSQEVVTSAIHFSEIDRVTGSSLAGSDNADTFSVTGLNTLIANDIAFSSISSVDAAGGIDTVNGIGAADWLLTGNNKEARNSGILFSDVETLTATSANLLGTANDDAFALNASGGVEAYQMTFTGLTAVQGRGGSDSLNALAYSDGLTLAGRDNALAAGGLTFEGIFSAITALLTGSSGDDQFTITGTNTLNAANINFSEVGTVNAGLGSNSLAGSDDADIFSVTGLNALMANDIAFSNISSVDAAGGIDTVNGIGGADWLLTGNNKEASNSGILFSDVETLTATSANLLGTADSDTFTLGAGGEVATYEMTFTGLTAVQGRGGSDSLNALAYIDGLELTGSDNQLLAGGLTFEGIFSATTVLLTGSSGDDLFTITGTNSLNTANINFSEVNTVNAGLGSDSLVVLDLVSLTGNSQEAVTSGIRFSEINSVTGGSLVGSDDADIFSVTGLNALIANDIAFSNISSVDAAGGIDTVNGIGGADWLLTGNNKEASNSGILFSEVETLTATSANLLGTADSDTFTLGAGGEVTTYEMTFTGLTAVQGRGGSDSLDALAYSAGLELTGSDNQLLAGGLTFEGIFSATTALLTGSSGDDLFTITGTNTLNAANINFSEVDTVNAGLGSDSLVALDLVSLTGNSQEVVTSAIRFSEIDSVTGSSLAGSDNADRFEITDLNALMANDIAFNGISSVNALGGIDTVNGADSADWLLTGNTKEASNSGILFSDVETLTAINANLLGTANSDTFTLGAGGEVATYEMTFTGLSAVQGRGGIDSLNALAYSDGLTLAGRDNALAAGGLTFEGIFSATTALLTGSSEDDQFTITGTNSLNAANIDFSGLNNVNAGLGSNSLVALDLVSLTGNSQEVVTSAIHFSEIDRVTGSSLAGSDNADTFSVTGLNTLIANDIAFSSISSVDAAGGIDTVNGIGAADWLLTGNNKEARNSGILFSDVETLTATSANLLGTANDDAFALNASGGVEAYQMTFTGLTAVQGRGGSDSLNALAYSDGLTLAGRDNALAAGGLTFEGIFSAITALLTGSSGDDQFTITGTNTLNAANINFSEVGTVNAGLGSNSLAGSDDADIFSVTGLNALMANDIAFSNISSVDAAGGIDTVNGIGGADWLLTGNNKEASNSGILFSDVETLTATSANLLGTADSDTFTLGAGGEVATYEMTFTGLTAVQGRGGSDSLNALAYIDGLELTGSDNQLLAGGLTFEGIFSATTVLLTGSSGDDLFTITGTNALNTANIDFSGLNTVNAGLGSDSLVALDLVTLTGNSQEVVTSGIRFNEIDSVTGDSLAGSDDADIFSVTGLNALMANDIAFNGISSVDAAGGIDTVNGIGAADWLLTGNNKEARNSGILFSEVETLTATSANLLGTPDSDTFTLGAGGEVATYEMTFTGLTAVQGRGGSDSLNALAYIDGLELTGSDNQLLAGGLTFEGIFSAITALLTGSSGDDQFTITGTNTLNAANINFSEVDTVNAGLGSDSLVALDLVSLTGNSQEVVTSAIRFSEIDRVTGSSLAGSDNADRFEITGLNALMANDIVFNGISSVNALGGIDTVNGADSADWLLTGNTKEASNSGILFSDVETLTAINANLLGTANSDTFTLGAGGEVATYEMTFTGLSAVQGRGGIDSLNALAYSDGLTLAGRDNALAAGGLTFEGIFSATTALLTGSSGDDQFTITGTNSLNAANIDFSGLNNVNAGLGSNSLVALDLVSLTGNSQEVVTSAIHFSEIDRVTGSSLAGSDNADTFSVTGLNTLIANDIAFSSISSVDAAGGIDTVNGIGAADWLLTGNNKEARNSGILFSDVETLTATSANLLGTANDDAFALNASGGVEAYQMTFTGLTAVQGRGGSDSLNALAYSDGLTLTGSNNAFAAGALTFAGIQSATTRNLVNPIDQAILKLAGHNTLETAGIRIDGLESVNNIGRDSILLGTSGDDHFGLATNGDISAAGIRFAGLNHVDGAGGNNIVTAQGAIWTSTMKGGALVDGSAEATINNISVLFENLAGVEGTGTYTGQDIDSEYVFSSLNTMTIGGIAFADLSRLISGSGKDVIHGADIDANWDINDSQQRVSSDGRSLIFSGVESIFAGSGIDQFTLGGGQLTEINAGAGNDSVMLSGTVIDTISLGQGDDYVQVNTAGNQGIALFGGGGNDAFQYTPADGIWQIFSTGNSVGNIRFDGFELLKNTANNFTLETDLGFDFTTESTGPGILNQSGAGVVFTRSGMYLGYDGEGDIRIVSSSLDTIGGRLKADRADLTVAGDLDIETAVNTLGVSTSGRDIDISILAQGDLVIDEINAGRGTVTLASASFGNLTAETYGDTHITAGVVKLGVETQPWALIGSAINPLRMDATNRVEIVSITYYEPDFIGQVPVFTSTGDELQSIAGAQAAQGLKSAVQNEVEDFTQIDPAIFTAVNPYSSGVDAVNSPEMRLKSGELTPIN</sequence>
<keyword evidence="7" id="KW-1185">Reference proteome</keyword>
<feature type="signal peptide" evidence="4">
    <location>
        <begin position="1"/>
        <end position="38"/>
    </location>
</feature>
<dbReference type="Proteomes" id="UP001321520">
    <property type="component" value="Chromosome"/>
</dbReference>
<name>A0ABY9EDC6_9GAMM</name>
<dbReference type="Gene3D" id="2.160.20.10">
    <property type="entry name" value="Single-stranded right-handed beta-helix, Pectin lyase-like"/>
    <property type="match status" value="1"/>
</dbReference>
<evidence type="ECO:0000259" key="5">
    <source>
        <dbReference type="SMART" id="SM00912"/>
    </source>
</evidence>
<proteinExistence type="predicted"/>
<dbReference type="PANTHER" id="PTHR12338:SF8">
    <property type="entry name" value="HEME_HEMOPEXIN-BINDING PROTEIN"/>
    <property type="match status" value="1"/>
</dbReference>
<organism evidence="6 7">
    <name type="scientific">Microbulbifer spongiae</name>
    <dbReference type="NCBI Taxonomy" id="2944933"/>
    <lineage>
        <taxon>Bacteria</taxon>
        <taxon>Pseudomonadati</taxon>
        <taxon>Pseudomonadota</taxon>
        <taxon>Gammaproteobacteria</taxon>
        <taxon>Cellvibrionales</taxon>
        <taxon>Microbulbiferaceae</taxon>
        <taxon>Microbulbifer</taxon>
    </lineage>
</organism>
<evidence type="ECO:0000256" key="2">
    <source>
        <dbReference type="ARBA" id="ARBA00022525"/>
    </source>
</evidence>
<feature type="chain" id="PRO_5045937566" evidence="4">
    <location>
        <begin position="39"/>
        <end position="4215"/>
    </location>
</feature>
<dbReference type="InterPro" id="IPR008638">
    <property type="entry name" value="FhaB/CdiA-like_TPS"/>
</dbReference>
<dbReference type="InterPro" id="IPR011050">
    <property type="entry name" value="Pectin_lyase_fold/virulence"/>
</dbReference>
<evidence type="ECO:0000313" key="6">
    <source>
        <dbReference type="EMBL" id="WKD49534.1"/>
    </source>
</evidence>
<dbReference type="NCBIfam" id="TIGR01901">
    <property type="entry name" value="adhes_NPXG"/>
    <property type="match status" value="1"/>
</dbReference>
<dbReference type="SMART" id="SM00912">
    <property type="entry name" value="Haemagg_act"/>
    <property type="match status" value="1"/>
</dbReference>
<dbReference type="InterPro" id="IPR050909">
    <property type="entry name" value="Bact_Autotransporter_VF"/>
</dbReference>
<evidence type="ECO:0000256" key="1">
    <source>
        <dbReference type="ARBA" id="ARBA00004613"/>
    </source>
</evidence>
<protein>
    <submittedName>
        <fullName evidence="6">Filamentous hemagglutinin N-terminal domain-containing protein</fullName>
    </submittedName>
</protein>
<dbReference type="RefSeq" id="WP_301415386.1">
    <property type="nucleotide sequence ID" value="NZ_CP098023.1"/>
</dbReference>
<evidence type="ECO:0000256" key="3">
    <source>
        <dbReference type="ARBA" id="ARBA00022729"/>
    </source>
</evidence>
<evidence type="ECO:0000256" key="4">
    <source>
        <dbReference type="SAM" id="SignalP"/>
    </source>
</evidence>
<accession>A0ABY9EDC6</accession>
<dbReference type="EMBL" id="CP098023">
    <property type="protein sequence ID" value="WKD49534.1"/>
    <property type="molecule type" value="Genomic_DNA"/>
</dbReference>
<dbReference type="SUPFAM" id="SSF51126">
    <property type="entry name" value="Pectin lyase-like"/>
    <property type="match status" value="1"/>
</dbReference>